<evidence type="ECO:0000259" key="1">
    <source>
        <dbReference type="Pfam" id="PF00534"/>
    </source>
</evidence>
<gene>
    <name evidence="2" type="ORF">COW36_09315</name>
</gene>
<comment type="caution">
    <text evidence="2">The sequence shown here is derived from an EMBL/GenBank/DDBJ whole genome shotgun (WGS) entry which is preliminary data.</text>
</comment>
<dbReference type="PANTHER" id="PTHR45947">
    <property type="entry name" value="SULFOQUINOVOSYL TRANSFERASE SQD2"/>
    <property type="match status" value="1"/>
</dbReference>
<dbReference type="InterPro" id="IPR001296">
    <property type="entry name" value="Glyco_trans_1"/>
</dbReference>
<name>A0A2M7G5U8_9BACT</name>
<dbReference type="EMBL" id="PFFQ01000024">
    <property type="protein sequence ID" value="PIW17364.1"/>
    <property type="molecule type" value="Genomic_DNA"/>
</dbReference>
<organism evidence="2 3">
    <name type="scientific">bacterium (Candidatus Blackallbacteria) CG17_big_fil_post_rev_8_21_14_2_50_48_46</name>
    <dbReference type="NCBI Taxonomy" id="2014261"/>
    <lineage>
        <taxon>Bacteria</taxon>
        <taxon>Candidatus Blackallbacteria</taxon>
    </lineage>
</organism>
<keyword evidence="2" id="KW-0808">Transferase</keyword>
<dbReference type="InterPro" id="IPR050194">
    <property type="entry name" value="Glycosyltransferase_grp1"/>
</dbReference>
<dbReference type="Pfam" id="PF00534">
    <property type="entry name" value="Glycos_transf_1"/>
    <property type="match status" value="1"/>
</dbReference>
<reference evidence="2 3" key="1">
    <citation type="submission" date="2017-09" db="EMBL/GenBank/DDBJ databases">
        <title>Depth-based differentiation of microbial function through sediment-hosted aquifers and enrichment of novel symbionts in the deep terrestrial subsurface.</title>
        <authorList>
            <person name="Probst A.J."/>
            <person name="Ladd B."/>
            <person name="Jarett J.K."/>
            <person name="Geller-Mcgrath D.E."/>
            <person name="Sieber C.M."/>
            <person name="Emerson J.B."/>
            <person name="Anantharaman K."/>
            <person name="Thomas B.C."/>
            <person name="Malmstrom R."/>
            <person name="Stieglmeier M."/>
            <person name="Klingl A."/>
            <person name="Woyke T."/>
            <person name="Ryan C.M."/>
            <person name="Banfield J.F."/>
        </authorList>
    </citation>
    <scope>NUCLEOTIDE SEQUENCE [LARGE SCALE GENOMIC DNA]</scope>
    <source>
        <strain evidence="2">CG17_big_fil_post_rev_8_21_14_2_50_48_46</strain>
    </source>
</reference>
<feature type="domain" description="Glycosyl transferase family 1" evidence="1">
    <location>
        <begin position="198"/>
        <end position="340"/>
    </location>
</feature>
<dbReference type="GO" id="GO:0016757">
    <property type="term" value="F:glycosyltransferase activity"/>
    <property type="evidence" value="ECO:0007669"/>
    <property type="project" value="InterPro"/>
</dbReference>
<dbReference type="SUPFAM" id="SSF53756">
    <property type="entry name" value="UDP-Glycosyltransferase/glycogen phosphorylase"/>
    <property type="match status" value="1"/>
</dbReference>
<dbReference type="PANTHER" id="PTHR45947:SF3">
    <property type="entry name" value="SULFOQUINOVOSYL TRANSFERASE SQD2"/>
    <property type="match status" value="1"/>
</dbReference>
<protein>
    <submittedName>
        <fullName evidence="2">Glycosyltransferase family 4 protein</fullName>
    </submittedName>
</protein>
<dbReference type="AlphaFoldDB" id="A0A2M7G5U8"/>
<evidence type="ECO:0000313" key="3">
    <source>
        <dbReference type="Proteomes" id="UP000231019"/>
    </source>
</evidence>
<dbReference type="Proteomes" id="UP000231019">
    <property type="component" value="Unassembled WGS sequence"/>
</dbReference>
<proteinExistence type="predicted"/>
<sequence>MPFIGGAMLPEKTALIQDWLIGWGGAEQVLLEIAQLFPGAPIYTSLFDAEHLPAEFQTKQIYTSFLQQLPGALKRHRLMLPLMPLAFELFDLNGYELVISSSHACAKGVIPPPGACHLAYIHTPIRYAWDMLPAYFAQAQPSLLKQLLMHPLLHYLRQWDLLNNFRIDAMACNSRFVKQRIWRYYRREAEVIAPPVKIPEQPPLRDEQDFYLMVSRAVPYKRLDLAIEAFRENGRTLVVVGEGPELSALKARPHDRIQFKGHLSRAEIEKLFLSARALIFPGLEDFGIVPVEAQAFGCPVIAFGQGGVLDSVLPEETGLFFQEQTVQSLNRALEAFEACHFDPLRLYLHAQAFSEPAFQSKFKAFVAAHYAEFRQKRAL</sequence>
<dbReference type="Gene3D" id="3.40.50.2000">
    <property type="entry name" value="Glycogen Phosphorylase B"/>
    <property type="match status" value="1"/>
</dbReference>
<evidence type="ECO:0000313" key="2">
    <source>
        <dbReference type="EMBL" id="PIW17364.1"/>
    </source>
</evidence>
<accession>A0A2M7G5U8</accession>